<evidence type="ECO:0000313" key="2">
    <source>
        <dbReference type="EMBL" id="MBP1964194.1"/>
    </source>
</evidence>
<dbReference type="InterPro" id="IPR019690">
    <property type="entry name" value="DUF2569"/>
</dbReference>
<keyword evidence="3" id="KW-1185">Reference proteome</keyword>
<feature type="transmembrane region" description="Helical" evidence="1">
    <location>
        <begin position="74"/>
        <end position="100"/>
    </location>
</feature>
<keyword evidence="1" id="KW-1133">Transmembrane helix</keyword>
<dbReference type="Pfam" id="PF10754">
    <property type="entry name" value="DUF2569"/>
    <property type="match status" value="1"/>
</dbReference>
<organism evidence="2 3">
    <name type="scientific">Paenibacillus aceris</name>
    <dbReference type="NCBI Taxonomy" id="869555"/>
    <lineage>
        <taxon>Bacteria</taxon>
        <taxon>Bacillati</taxon>
        <taxon>Bacillota</taxon>
        <taxon>Bacilli</taxon>
        <taxon>Bacillales</taxon>
        <taxon>Paenibacillaceae</taxon>
        <taxon>Paenibacillus</taxon>
    </lineage>
</organism>
<accession>A0ABS4I224</accession>
<feature type="transmembrane region" description="Helical" evidence="1">
    <location>
        <begin position="107"/>
        <end position="129"/>
    </location>
</feature>
<feature type="transmembrane region" description="Helical" evidence="1">
    <location>
        <begin position="34"/>
        <end position="54"/>
    </location>
</feature>
<evidence type="ECO:0000313" key="3">
    <source>
        <dbReference type="Proteomes" id="UP001519344"/>
    </source>
</evidence>
<feature type="transmembrane region" description="Helical" evidence="1">
    <location>
        <begin position="149"/>
        <end position="165"/>
    </location>
</feature>
<dbReference type="Proteomes" id="UP001519344">
    <property type="component" value="Unassembled WGS sequence"/>
</dbReference>
<protein>
    <submittedName>
        <fullName evidence="2">Phage-related holin</fullName>
    </submittedName>
</protein>
<name>A0ABS4I224_9BACL</name>
<gene>
    <name evidence="2" type="ORF">J2Z65_003417</name>
</gene>
<comment type="caution">
    <text evidence="2">The sequence shown here is derived from an EMBL/GenBank/DDBJ whole genome shotgun (WGS) entry which is preliminary data.</text>
</comment>
<reference evidence="2 3" key="1">
    <citation type="submission" date="2021-03" db="EMBL/GenBank/DDBJ databases">
        <title>Genomic Encyclopedia of Type Strains, Phase IV (KMG-IV): sequencing the most valuable type-strain genomes for metagenomic binning, comparative biology and taxonomic classification.</title>
        <authorList>
            <person name="Goeker M."/>
        </authorList>
    </citation>
    <scope>NUCLEOTIDE SEQUENCE [LARGE SCALE GENOMIC DNA]</scope>
    <source>
        <strain evidence="2 3">DSM 24950</strain>
    </source>
</reference>
<proteinExistence type="predicted"/>
<dbReference type="RefSeq" id="WP_167059823.1">
    <property type="nucleotide sequence ID" value="NZ_JAAOZR010000023.1"/>
</dbReference>
<evidence type="ECO:0000256" key="1">
    <source>
        <dbReference type="SAM" id="Phobius"/>
    </source>
</evidence>
<sequence length="175" mass="20433">MTITENDLAIKGDNTAEIMPPIEEKAKPYGFGGWLYFVALGFLLTFGTSLYYLIDSILPIYQDGLISQMYDENWKYSFAIIFETVINIIYVVFPMFLGYLVFKKKKLLKYMVINFYIINFAVNIGYYFITNSIEEMATHDFMGEQGRNIVKSLVTCLIWIPYFINSKRVKNTYIN</sequence>
<keyword evidence="1" id="KW-0472">Membrane</keyword>
<keyword evidence="1" id="KW-0812">Transmembrane</keyword>
<dbReference type="EMBL" id="JAGGKV010000008">
    <property type="protein sequence ID" value="MBP1964194.1"/>
    <property type="molecule type" value="Genomic_DNA"/>
</dbReference>